<proteinExistence type="predicted"/>
<sequence length="209" mass="23145">MVLLLWKFSLFIFVWLEQDRPFRLLPGGSGPSDHPPPPPPPPAQTSRRQPPVRCVPASAAAQYGHTGAFRLSRPNSGHKAEHGDPSRGQPLWRHVREEVLDTSGWTERLPGNDGDVADLPDLDKLSSIQLMYLSSRSNTYLAGDWTNHLSITGELQSVRRRTDTSNKISSAGLTDASSVCADLFVFDCASSYDTVRQRLARSLTRRILA</sequence>
<reference evidence="1" key="1">
    <citation type="submission" date="2020-04" db="EMBL/GenBank/DDBJ databases">
        <title>A chromosome-scale assembly and high-density genetic map of the yellow drum (Nibea albiflora) genome.</title>
        <authorList>
            <person name="Xu D."/>
            <person name="Zhang W."/>
            <person name="Chen R."/>
            <person name="Tan P."/>
            <person name="Wang L."/>
            <person name="Song H."/>
            <person name="Tian L."/>
            <person name="Zhu Q."/>
            <person name="Wang B."/>
        </authorList>
    </citation>
    <scope>NUCLEOTIDE SEQUENCE</scope>
    <source>
        <strain evidence="1">ZJHYS-2018</strain>
    </source>
</reference>
<protein>
    <submittedName>
        <fullName evidence="1">Uncharacterized protein</fullName>
    </submittedName>
</protein>
<dbReference type="Proteomes" id="UP000805704">
    <property type="component" value="Chromosome 11"/>
</dbReference>
<accession>A0ACB7FJ83</accession>
<dbReference type="EMBL" id="CM024799">
    <property type="protein sequence ID" value="KAG8013146.1"/>
    <property type="molecule type" value="Genomic_DNA"/>
</dbReference>
<evidence type="ECO:0000313" key="1">
    <source>
        <dbReference type="EMBL" id="KAG8013146.1"/>
    </source>
</evidence>
<gene>
    <name evidence="1" type="ORF">GBF38_021376</name>
</gene>
<comment type="caution">
    <text evidence="1">The sequence shown here is derived from an EMBL/GenBank/DDBJ whole genome shotgun (WGS) entry which is preliminary data.</text>
</comment>
<evidence type="ECO:0000313" key="2">
    <source>
        <dbReference type="Proteomes" id="UP000805704"/>
    </source>
</evidence>
<keyword evidence="2" id="KW-1185">Reference proteome</keyword>
<organism evidence="1 2">
    <name type="scientific">Nibea albiflora</name>
    <name type="common">Yellow drum</name>
    <name type="synonym">Corvina albiflora</name>
    <dbReference type="NCBI Taxonomy" id="240163"/>
    <lineage>
        <taxon>Eukaryota</taxon>
        <taxon>Metazoa</taxon>
        <taxon>Chordata</taxon>
        <taxon>Craniata</taxon>
        <taxon>Vertebrata</taxon>
        <taxon>Euteleostomi</taxon>
        <taxon>Actinopterygii</taxon>
        <taxon>Neopterygii</taxon>
        <taxon>Teleostei</taxon>
        <taxon>Neoteleostei</taxon>
        <taxon>Acanthomorphata</taxon>
        <taxon>Eupercaria</taxon>
        <taxon>Sciaenidae</taxon>
        <taxon>Nibea</taxon>
    </lineage>
</organism>
<name>A0ACB7FJ83_NIBAL</name>